<proteinExistence type="predicted"/>
<organism evidence="1">
    <name type="scientific">marine sediment metagenome</name>
    <dbReference type="NCBI Taxonomy" id="412755"/>
    <lineage>
        <taxon>unclassified sequences</taxon>
        <taxon>metagenomes</taxon>
        <taxon>ecological metagenomes</taxon>
    </lineage>
</organism>
<evidence type="ECO:0000313" key="1">
    <source>
        <dbReference type="EMBL" id="KKM80819.1"/>
    </source>
</evidence>
<accession>A0A0F9KF38</accession>
<gene>
    <name evidence="1" type="ORF">LCGC14_1335950</name>
</gene>
<protein>
    <submittedName>
        <fullName evidence="1">Uncharacterized protein</fullName>
    </submittedName>
</protein>
<name>A0A0F9KF38_9ZZZZ</name>
<sequence>MAISIAKASILKDTWETFYDRVNTQVTSVTTDTSDVFTIQTYTSSFPDKKIDDKDSYPIIIVNPTNIDWDPFTFTKKWVNGTVEIEIYCTNSEACDMFLDAIVNTIETYRSDLWENKVYFVDLESTDSESVPRGGFKIHIRRCIFSFRLAITKTRP</sequence>
<dbReference type="AlphaFoldDB" id="A0A0F9KF38"/>
<reference evidence="1" key="1">
    <citation type="journal article" date="2015" name="Nature">
        <title>Complex archaea that bridge the gap between prokaryotes and eukaryotes.</title>
        <authorList>
            <person name="Spang A."/>
            <person name="Saw J.H."/>
            <person name="Jorgensen S.L."/>
            <person name="Zaremba-Niedzwiedzka K."/>
            <person name="Martijn J."/>
            <person name="Lind A.E."/>
            <person name="van Eijk R."/>
            <person name="Schleper C."/>
            <person name="Guy L."/>
            <person name="Ettema T.J."/>
        </authorList>
    </citation>
    <scope>NUCLEOTIDE SEQUENCE</scope>
</reference>
<dbReference type="EMBL" id="LAZR01008122">
    <property type="protein sequence ID" value="KKM80819.1"/>
    <property type="molecule type" value="Genomic_DNA"/>
</dbReference>
<comment type="caution">
    <text evidence="1">The sequence shown here is derived from an EMBL/GenBank/DDBJ whole genome shotgun (WGS) entry which is preliminary data.</text>
</comment>